<dbReference type="CDD" id="cd00010">
    <property type="entry name" value="AAI_LTSS"/>
    <property type="match status" value="1"/>
</dbReference>
<dbReference type="SUPFAM" id="SSF47699">
    <property type="entry name" value="Bifunctional inhibitor/lipid-transfer protein/seed storage 2S albumin"/>
    <property type="match status" value="1"/>
</dbReference>
<evidence type="ECO:0000256" key="7">
    <source>
        <dbReference type="ARBA" id="ARBA00023121"/>
    </source>
</evidence>
<feature type="compositionally biased region" description="Polar residues" evidence="11">
    <location>
        <begin position="169"/>
        <end position="201"/>
    </location>
</feature>
<dbReference type="InterPro" id="IPR036312">
    <property type="entry name" value="Bifun_inhib/LTP/seed_sf"/>
</dbReference>
<keyword evidence="5" id="KW-0336">GPI-anchor</keyword>
<keyword evidence="5" id="KW-0472">Membrane</keyword>
<dbReference type="PRINTS" id="PR00382">
    <property type="entry name" value="LIPIDTRNSFER"/>
</dbReference>
<evidence type="ECO:0000256" key="5">
    <source>
        <dbReference type="ARBA" id="ARBA00022622"/>
    </source>
</evidence>
<keyword evidence="8" id="KW-1015">Disulfide bond</keyword>
<sequence>MAPKGTEKGLALFLVLMLWNGAAAQSGCMSALISLSPCLNYVRGNSSTPSPSCCSKLSNVVQSQPLCLCSLLNGGGSQYGITVNQTLALGLPGVCNVQTPPVSRCNAASAPTASAATTKSAPVGSPPPVVSPVSATVGSPPPADSPESVQVGSPSPADSPSDSSDDTLPENQTEPSESSNPSAGTGSKTVPSTAGVSSGGSTIKSPLQVAVFLLFIVSCASSATTF</sequence>
<evidence type="ECO:0000259" key="13">
    <source>
        <dbReference type="SMART" id="SM00499"/>
    </source>
</evidence>
<keyword evidence="4" id="KW-1003">Cell membrane</keyword>
<gene>
    <name evidence="14" type="ORF">RHSIM_Rhsim01G0273100</name>
</gene>
<dbReference type="Proteomes" id="UP000626092">
    <property type="component" value="Unassembled WGS sequence"/>
</dbReference>
<feature type="region of interest" description="Disordered" evidence="11">
    <location>
        <begin position="117"/>
        <end position="201"/>
    </location>
</feature>
<evidence type="ECO:0000256" key="1">
    <source>
        <dbReference type="ARBA" id="ARBA00004609"/>
    </source>
</evidence>
<proteinExistence type="inferred from homology"/>
<dbReference type="SMART" id="SM00499">
    <property type="entry name" value="AAI"/>
    <property type="match status" value="1"/>
</dbReference>
<evidence type="ECO:0000256" key="12">
    <source>
        <dbReference type="SAM" id="SignalP"/>
    </source>
</evidence>
<comment type="similarity">
    <text evidence="2">Belongs to the plant LTP family.</text>
</comment>
<organism evidence="14 15">
    <name type="scientific">Rhododendron simsii</name>
    <name type="common">Sims's rhododendron</name>
    <dbReference type="NCBI Taxonomy" id="118357"/>
    <lineage>
        <taxon>Eukaryota</taxon>
        <taxon>Viridiplantae</taxon>
        <taxon>Streptophyta</taxon>
        <taxon>Embryophyta</taxon>
        <taxon>Tracheophyta</taxon>
        <taxon>Spermatophyta</taxon>
        <taxon>Magnoliopsida</taxon>
        <taxon>eudicotyledons</taxon>
        <taxon>Gunneridae</taxon>
        <taxon>Pentapetalae</taxon>
        <taxon>asterids</taxon>
        <taxon>Ericales</taxon>
        <taxon>Ericaceae</taxon>
        <taxon>Ericoideae</taxon>
        <taxon>Rhodoreae</taxon>
        <taxon>Rhododendron</taxon>
    </lineage>
</organism>
<comment type="subcellular location">
    <subcellularLocation>
        <location evidence="1">Cell membrane</location>
        <topology evidence="1">Lipid-anchor</topology>
        <topology evidence="1">GPI-anchor</topology>
    </subcellularLocation>
</comment>
<evidence type="ECO:0000256" key="11">
    <source>
        <dbReference type="SAM" id="MobiDB-lite"/>
    </source>
</evidence>
<comment type="caution">
    <text evidence="14">The sequence shown here is derived from an EMBL/GenBank/DDBJ whole genome shotgun (WGS) entry which is preliminary data.</text>
</comment>
<evidence type="ECO:0000256" key="10">
    <source>
        <dbReference type="ARBA" id="ARBA00023288"/>
    </source>
</evidence>
<dbReference type="GO" id="GO:0006869">
    <property type="term" value="P:lipid transport"/>
    <property type="evidence" value="ECO:0007669"/>
    <property type="project" value="InterPro"/>
</dbReference>
<dbReference type="FunFam" id="1.10.110.10:FF:000001">
    <property type="entry name" value="Bifunctional inhibitor/lipid-transfer protein/seed storage 2S albumin superfamily protein"/>
    <property type="match status" value="1"/>
</dbReference>
<dbReference type="GO" id="GO:0098552">
    <property type="term" value="C:side of membrane"/>
    <property type="evidence" value="ECO:0007669"/>
    <property type="project" value="UniProtKB-KW"/>
</dbReference>
<evidence type="ECO:0000256" key="3">
    <source>
        <dbReference type="ARBA" id="ARBA00022448"/>
    </source>
</evidence>
<keyword evidence="10" id="KW-0449">Lipoprotein</keyword>
<keyword evidence="15" id="KW-1185">Reference proteome</keyword>
<evidence type="ECO:0000256" key="2">
    <source>
        <dbReference type="ARBA" id="ARBA00009748"/>
    </source>
</evidence>
<accession>A0A834HHJ7</accession>
<keyword evidence="6 12" id="KW-0732">Signal</keyword>
<protein>
    <recommendedName>
        <fullName evidence="13">Bifunctional inhibitor/plant lipid transfer protein/seed storage helical domain-containing protein</fullName>
    </recommendedName>
</protein>
<dbReference type="PANTHER" id="PTHR33044">
    <property type="entry name" value="BIFUNCTIONAL INHIBITOR/LIPID-TRANSFER PROTEIN/SEED STORAGE 2S ALBUMIN SUPERFAMILY PROTEIN-RELATED"/>
    <property type="match status" value="1"/>
</dbReference>
<reference evidence="14" key="1">
    <citation type="submission" date="2019-11" db="EMBL/GenBank/DDBJ databases">
        <authorList>
            <person name="Liu Y."/>
            <person name="Hou J."/>
            <person name="Li T.-Q."/>
            <person name="Guan C.-H."/>
            <person name="Wu X."/>
            <person name="Wu H.-Z."/>
            <person name="Ling F."/>
            <person name="Zhang R."/>
            <person name="Shi X.-G."/>
            <person name="Ren J.-P."/>
            <person name="Chen E.-F."/>
            <person name="Sun J.-M."/>
        </authorList>
    </citation>
    <scope>NUCLEOTIDE SEQUENCE</scope>
    <source>
        <strain evidence="14">Adult_tree_wgs_1</strain>
        <tissue evidence="14">Leaves</tissue>
    </source>
</reference>
<dbReference type="Gene3D" id="1.10.110.10">
    <property type="entry name" value="Plant lipid-transfer and hydrophobic proteins"/>
    <property type="match status" value="1"/>
</dbReference>
<feature type="domain" description="Bifunctional inhibitor/plant lipid transfer protein/seed storage helical" evidence="13">
    <location>
        <begin position="28"/>
        <end position="105"/>
    </location>
</feature>
<dbReference type="Pfam" id="PF14368">
    <property type="entry name" value="LTP_2"/>
    <property type="match status" value="1"/>
</dbReference>
<dbReference type="AlphaFoldDB" id="A0A834HHJ7"/>
<dbReference type="GO" id="GO:0008289">
    <property type="term" value="F:lipid binding"/>
    <property type="evidence" value="ECO:0007669"/>
    <property type="project" value="UniProtKB-KW"/>
</dbReference>
<dbReference type="InterPro" id="IPR000528">
    <property type="entry name" value="Plant_nsLTP"/>
</dbReference>
<evidence type="ECO:0000313" key="14">
    <source>
        <dbReference type="EMBL" id="KAF7153318.1"/>
    </source>
</evidence>
<evidence type="ECO:0000313" key="15">
    <source>
        <dbReference type="Proteomes" id="UP000626092"/>
    </source>
</evidence>
<keyword evidence="7" id="KW-0446">Lipid-binding</keyword>
<dbReference type="InterPro" id="IPR043325">
    <property type="entry name" value="LTSS"/>
</dbReference>
<evidence type="ECO:0000256" key="6">
    <source>
        <dbReference type="ARBA" id="ARBA00022729"/>
    </source>
</evidence>
<feature type="compositionally biased region" description="Low complexity" evidence="11">
    <location>
        <begin position="153"/>
        <end position="162"/>
    </location>
</feature>
<evidence type="ECO:0000256" key="4">
    <source>
        <dbReference type="ARBA" id="ARBA00022475"/>
    </source>
</evidence>
<name>A0A834HHJ7_RHOSS</name>
<dbReference type="OrthoDB" id="911994at2759"/>
<feature type="signal peptide" evidence="12">
    <location>
        <begin position="1"/>
        <end position="24"/>
    </location>
</feature>
<evidence type="ECO:0000256" key="9">
    <source>
        <dbReference type="ARBA" id="ARBA00023180"/>
    </source>
</evidence>
<evidence type="ECO:0000256" key="8">
    <source>
        <dbReference type="ARBA" id="ARBA00023157"/>
    </source>
</evidence>
<dbReference type="InterPro" id="IPR016140">
    <property type="entry name" value="Bifunc_inhib/LTP/seed_store"/>
</dbReference>
<keyword evidence="3" id="KW-0813">Transport</keyword>
<feature type="chain" id="PRO_5032922759" description="Bifunctional inhibitor/plant lipid transfer protein/seed storage helical domain-containing protein" evidence="12">
    <location>
        <begin position="25"/>
        <end position="226"/>
    </location>
</feature>
<keyword evidence="9" id="KW-0325">Glycoprotein</keyword>
<dbReference type="EMBL" id="WJXA01000001">
    <property type="protein sequence ID" value="KAF7153318.1"/>
    <property type="molecule type" value="Genomic_DNA"/>
</dbReference>
<dbReference type="GO" id="GO:0005886">
    <property type="term" value="C:plasma membrane"/>
    <property type="evidence" value="ECO:0007669"/>
    <property type="project" value="UniProtKB-SubCell"/>
</dbReference>